<sequence>MRIVIVDDEEEMHDTLCGYCQKYARAYGMDFDIECHATGDELLASYIRGRVDMVFLDIEMPGTDGLETARRIRSIDGRVTIVFVTNMAQYAINGYEVAASDYIVKPLTYFDFEVKFTKALRLIKGHAETVLSINTVDGIRSFAIGDVHYVEVLDHYLLFHTVNGVYKARGSINDQTKKMRSYGFSRIHKSYLVNLRSIELLGASRLDCDGETLPIGRAYKTTFMQEYLRFLGSVE</sequence>
<reference evidence="4 5" key="1">
    <citation type="journal article" date="2015" name="Genome Announc.">
        <title>Complete and Assembled Genome Sequence of Bifidobacterium kashiwanohense PV20-2, Isolated from the Feces of an Anemic Kenyan Infant.</title>
        <authorList>
            <person name="Vazquez-Gutierrez P."/>
            <person name="Lacroix C."/>
            <person name="Chassard C."/>
            <person name="Klumpp J."/>
            <person name="Jans C."/>
            <person name="Stevens M.J."/>
        </authorList>
    </citation>
    <scope>NUCLEOTIDE SEQUENCE [LARGE SCALE GENOMIC DNA]</scope>
    <source>
        <strain evidence="4 5">PV20-2</strain>
    </source>
</reference>
<evidence type="ECO:0000259" key="2">
    <source>
        <dbReference type="PROSITE" id="PS50110"/>
    </source>
</evidence>
<dbReference type="Proteomes" id="UP000030625">
    <property type="component" value="Chromosome"/>
</dbReference>
<dbReference type="Gene3D" id="2.40.50.1020">
    <property type="entry name" value="LytTr DNA-binding domain"/>
    <property type="match status" value="1"/>
</dbReference>
<dbReference type="GO" id="GO:0000156">
    <property type="term" value="F:phosphorelay response regulator activity"/>
    <property type="evidence" value="ECO:0007669"/>
    <property type="project" value="InterPro"/>
</dbReference>
<gene>
    <name evidence="4" type="ORF">AH68_09995</name>
</gene>
<evidence type="ECO:0000259" key="3">
    <source>
        <dbReference type="PROSITE" id="PS50930"/>
    </source>
</evidence>
<dbReference type="HOGENOM" id="CLU_000445_14_2_11"/>
<accession>A0A0A7I922</accession>
<evidence type="ECO:0000256" key="1">
    <source>
        <dbReference type="PROSITE-ProRule" id="PRU00169"/>
    </source>
</evidence>
<dbReference type="InterPro" id="IPR007492">
    <property type="entry name" value="LytTR_DNA-bd_dom"/>
</dbReference>
<keyword evidence="4" id="KW-0808">Transferase</keyword>
<dbReference type="STRING" id="1447716.AH68_09995"/>
<keyword evidence="4" id="KW-0418">Kinase</keyword>
<dbReference type="InterPro" id="IPR046947">
    <property type="entry name" value="LytR-like"/>
</dbReference>
<protein>
    <submittedName>
        <fullName evidence="4">Histidine kinase</fullName>
    </submittedName>
</protein>
<dbReference type="PANTHER" id="PTHR37299">
    <property type="entry name" value="TRANSCRIPTIONAL REGULATOR-RELATED"/>
    <property type="match status" value="1"/>
</dbReference>
<dbReference type="GO" id="GO:0003677">
    <property type="term" value="F:DNA binding"/>
    <property type="evidence" value="ECO:0007669"/>
    <property type="project" value="InterPro"/>
</dbReference>
<dbReference type="PROSITE" id="PS50930">
    <property type="entry name" value="HTH_LYTTR"/>
    <property type="match status" value="1"/>
</dbReference>
<dbReference type="SMART" id="SM00448">
    <property type="entry name" value="REC"/>
    <property type="match status" value="1"/>
</dbReference>
<keyword evidence="1" id="KW-0597">Phosphoprotein</keyword>
<evidence type="ECO:0000313" key="5">
    <source>
        <dbReference type="Proteomes" id="UP000030625"/>
    </source>
</evidence>
<dbReference type="SUPFAM" id="SSF52172">
    <property type="entry name" value="CheY-like"/>
    <property type="match status" value="1"/>
</dbReference>
<dbReference type="InterPro" id="IPR011006">
    <property type="entry name" value="CheY-like_superfamily"/>
</dbReference>
<feature type="domain" description="HTH LytTR-type" evidence="3">
    <location>
        <begin position="131"/>
        <end position="201"/>
    </location>
</feature>
<evidence type="ECO:0000313" key="4">
    <source>
        <dbReference type="EMBL" id="AIZ15309.1"/>
    </source>
</evidence>
<dbReference type="GO" id="GO:0016301">
    <property type="term" value="F:kinase activity"/>
    <property type="evidence" value="ECO:0007669"/>
    <property type="project" value="UniProtKB-KW"/>
</dbReference>
<dbReference type="SMART" id="SM00850">
    <property type="entry name" value="LytTR"/>
    <property type="match status" value="1"/>
</dbReference>
<feature type="domain" description="Response regulatory" evidence="2">
    <location>
        <begin position="2"/>
        <end position="120"/>
    </location>
</feature>
<dbReference type="OrthoDB" id="236568at2"/>
<feature type="modified residue" description="4-aspartylphosphate" evidence="1">
    <location>
        <position position="57"/>
    </location>
</feature>
<dbReference type="EMBL" id="CP007456">
    <property type="protein sequence ID" value="AIZ15309.1"/>
    <property type="molecule type" value="Genomic_DNA"/>
</dbReference>
<dbReference type="Pfam" id="PF00072">
    <property type="entry name" value="Response_reg"/>
    <property type="match status" value="1"/>
</dbReference>
<dbReference type="Pfam" id="PF04397">
    <property type="entry name" value="LytTR"/>
    <property type="match status" value="1"/>
</dbReference>
<dbReference type="InterPro" id="IPR001789">
    <property type="entry name" value="Sig_transdc_resp-reg_receiver"/>
</dbReference>
<dbReference type="PROSITE" id="PS50110">
    <property type="entry name" value="RESPONSE_REGULATORY"/>
    <property type="match status" value="1"/>
</dbReference>
<name>A0A0A7I922_9BIFI</name>
<organism evidence="4 5">
    <name type="scientific">Bifidobacterium catenulatum PV20-2</name>
    <dbReference type="NCBI Taxonomy" id="1447716"/>
    <lineage>
        <taxon>Bacteria</taxon>
        <taxon>Bacillati</taxon>
        <taxon>Actinomycetota</taxon>
        <taxon>Actinomycetes</taxon>
        <taxon>Bifidobacteriales</taxon>
        <taxon>Bifidobacteriaceae</taxon>
        <taxon>Bifidobacterium</taxon>
    </lineage>
</organism>
<dbReference type="AlphaFoldDB" id="A0A0A7I922"/>
<dbReference type="PANTHER" id="PTHR37299:SF1">
    <property type="entry name" value="STAGE 0 SPORULATION PROTEIN A HOMOLOG"/>
    <property type="match status" value="1"/>
</dbReference>
<dbReference type="Gene3D" id="3.40.50.2300">
    <property type="match status" value="1"/>
</dbReference>
<proteinExistence type="predicted"/>
<dbReference type="KEGG" id="bka:AH68_09995"/>